<dbReference type="Pfam" id="PF25597">
    <property type="entry name" value="SH3_retrovirus"/>
    <property type="match status" value="1"/>
</dbReference>
<dbReference type="InterPro" id="IPR057670">
    <property type="entry name" value="SH3_retrovirus"/>
</dbReference>
<name>A0ABQ5CVD0_9ASTR</name>
<protein>
    <submittedName>
        <fullName evidence="4">Uncharacterized mitochondrial protein-like protein</fullName>
    </submittedName>
</protein>
<feature type="coiled-coil region" evidence="1">
    <location>
        <begin position="771"/>
        <end position="812"/>
    </location>
</feature>
<reference evidence="4" key="2">
    <citation type="submission" date="2022-01" db="EMBL/GenBank/DDBJ databases">
        <authorList>
            <person name="Yamashiro T."/>
            <person name="Shiraishi A."/>
            <person name="Satake H."/>
            <person name="Nakayama K."/>
        </authorList>
    </citation>
    <scope>NUCLEOTIDE SEQUENCE</scope>
</reference>
<feature type="compositionally biased region" description="Basic and acidic residues" evidence="2">
    <location>
        <begin position="1099"/>
        <end position="1132"/>
    </location>
</feature>
<reference evidence="4" key="1">
    <citation type="journal article" date="2022" name="Int. J. Mol. Sci.">
        <title>Draft Genome of Tanacetum Coccineum: Genomic Comparison of Closely Related Tanacetum-Family Plants.</title>
        <authorList>
            <person name="Yamashiro T."/>
            <person name="Shiraishi A."/>
            <person name="Nakayama K."/>
            <person name="Satake H."/>
        </authorList>
    </citation>
    <scope>NUCLEOTIDE SEQUENCE</scope>
</reference>
<feature type="region of interest" description="Disordered" evidence="2">
    <location>
        <begin position="251"/>
        <end position="273"/>
    </location>
</feature>
<feature type="domain" description="Retroviral polymerase SH3-like" evidence="3">
    <location>
        <begin position="173"/>
        <end position="228"/>
    </location>
</feature>
<dbReference type="EMBL" id="BQNB010014578">
    <property type="protein sequence ID" value="GJT29878.1"/>
    <property type="molecule type" value="Genomic_DNA"/>
</dbReference>
<dbReference type="Proteomes" id="UP001151760">
    <property type="component" value="Unassembled WGS sequence"/>
</dbReference>
<comment type="caution">
    <text evidence="4">The sequence shown here is derived from an EMBL/GenBank/DDBJ whole genome shotgun (WGS) entry which is preliminary data.</text>
</comment>
<dbReference type="SUPFAM" id="SSF56672">
    <property type="entry name" value="DNA/RNA polymerases"/>
    <property type="match status" value="1"/>
</dbReference>
<sequence length="1173" mass="132318">MVPRAVLMNSGLVSVNTARQVNAAHSKTTVNAARPKSHFSKLAHSTVKRPIHKNTAFKNSNFNQRVNTVNVVKASAYWVWKPKTKVLDHVSKHNSASITLKKFDYVDTQEIDGGMLHLEVTPKEGKSHAEAEAVNTACYVQNRVLVAKPHNKTLYELFLGRKPALGFMRPFGCPARILNTTDHLGKFDGKADEGFFVKYSINSKAFRVFNSRTRIVKENMHVQFSENTPNIIGSTKSCDDAGDDEKKVTKELGKEGGDPINADGRKASIELPDDPNMHALEDIVYSDDDEGVGAEVDMNNLDAFMPVSPIPTTRVHKDHPIEQIIRDLNSAPQTKRMTKNLEEHEVFQKLFFMVRLKRSLSLTTTRFEIQTFLTNFTKYKALFMGLHQAPRAWYESLSTYLLDNRFQRGKTNKTLFIKREKGELTFFLGLQVKQKEDGIFISQDKYVTEILKKFGFTIVKTASTPMETQKPLLKDEDGKEVDVHLYRSMIGSLMYLTSSRPDIMFAVCACARYQYPKDSPFDLVLYTDSDYAGASLDRKSITGGCQFLRSRLISWQCKKQTVVANSITEAEYVPASSCYGQATVKAKTVNKEVQLQALVDGKKVIITESNVRRYLHLEDDEGVDCLPNATIFEQLILTGSTMASAIICLATNQKFNFSKYIFKSMVKNLENVSAKEEIGEGSAMPTDPHHTPIIIQPSTSQPQKKQKPRKPTRKDTKVPQPSGPTDNVADEAVYEEMDDSLERVATTATSLDAKQDRGVNTPRSDEDRLKLKELMELCTNFQNRVIDLENIKTAQAQEITSLKLRVKKLEKKGGSRTHKLKRLYKVGRSARMVSSDEAKITLVDETHGRYGNDIMFDVSDLAGEEVFVAEQGVHDSKKGGVAQVGTVATTVSTASTIPVRVALITDVKITLAQALAELKSVKPTTTASTRPRANGLNCQRKINSSLMRKWLKGYKLNLINKQEMIKREKADKVGKANIALKETWDDIHAKIEADCLLAERLQAREQEELTIEERAKLFQQLLEKRRKFFAAKRPEEKRNKPPTRAQQRSIMSTYLKNMAGYKHNQLKNKSFSDIQKLFDKAMKRVNTFVDVDTKLVEGSEVRAEGSETRSEGSSKRAGEELEQESSKKQKIDDDQEEATMKEQQLMLLLWLLSLQPLLTTRSLKKERSATFKL</sequence>
<dbReference type="InterPro" id="IPR043502">
    <property type="entry name" value="DNA/RNA_pol_sf"/>
</dbReference>
<gene>
    <name evidence="4" type="ORF">Tco_0910153</name>
</gene>
<dbReference type="PANTHER" id="PTHR11439:SF495">
    <property type="entry name" value="REVERSE TRANSCRIPTASE, RNA-DEPENDENT DNA POLYMERASE-RELATED"/>
    <property type="match status" value="1"/>
</dbReference>
<keyword evidence="1" id="KW-0175">Coiled coil</keyword>
<proteinExistence type="predicted"/>
<keyword evidence="5" id="KW-1185">Reference proteome</keyword>
<organism evidence="4 5">
    <name type="scientific">Tanacetum coccineum</name>
    <dbReference type="NCBI Taxonomy" id="301880"/>
    <lineage>
        <taxon>Eukaryota</taxon>
        <taxon>Viridiplantae</taxon>
        <taxon>Streptophyta</taxon>
        <taxon>Embryophyta</taxon>
        <taxon>Tracheophyta</taxon>
        <taxon>Spermatophyta</taxon>
        <taxon>Magnoliopsida</taxon>
        <taxon>eudicotyledons</taxon>
        <taxon>Gunneridae</taxon>
        <taxon>Pentapetalae</taxon>
        <taxon>asterids</taxon>
        <taxon>campanulids</taxon>
        <taxon>Asterales</taxon>
        <taxon>Asteraceae</taxon>
        <taxon>Asteroideae</taxon>
        <taxon>Anthemideae</taxon>
        <taxon>Anthemidinae</taxon>
        <taxon>Tanacetum</taxon>
    </lineage>
</organism>
<evidence type="ECO:0000313" key="5">
    <source>
        <dbReference type="Proteomes" id="UP001151760"/>
    </source>
</evidence>
<evidence type="ECO:0000313" key="4">
    <source>
        <dbReference type="EMBL" id="GJT29878.1"/>
    </source>
</evidence>
<evidence type="ECO:0000259" key="3">
    <source>
        <dbReference type="Pfam" id="PF25597"/>
    </source>
</evidence>
<feature type="region of interest" description="Disordered" evidence="2">
    <location>
        <begin position="1099"/>
        <end position="1137"/>
    </location>
</feature>
<dbReference type="CDD" id="cd09272">
    <property type="entry name" value="RNase_HI_RT_Ty1"/>
    <property type="match status" value="1"/>
</dbReference>
<feature type="region of interest" description="Disordered" evidence="2">
    <location>
        <begin position="680"/>
        <end position="730"/>
    </location>
</feature>
<dbReference type="PANTHER" id="PTHR11439">
    <property type="entry name" value="GAG-POL-RELATED RETROTRANSPOSON"/>
    <property type="match status" value="1"/>
</dbReference>
<evidence type="ECO:0000256" key="2">
    <source>
        <dbReference type="SAM" id="MobiDB-lite"/>
    </source>
</evidence>
<evidence type="ECO:0000256" key="1">
    <source>
        <dbReference type="SAM" id="Coils"/>
    </source>
</evidence>
<accession>A0ABQ5CVD0</accession>
<feature type="compositionally biased region" description="Basic and acidic residues" evidence="2">
    <location>
        <begin position="251"/>
        <end position="268"/>
    </location>
</feature>